<accession>A0ABQ0L977</accession>
<gene>
    <name evidence="1" type="ORF">MCHLO_03923</name>
</gene>
<sequence length="317" mass="36347">MPSSTTNDSQTRLRKRLSQLSKPNRRTFANRLLPIAHIGDRCNQVCRRISLSLQPYQHYHHHPRSILTGHIPSPFAATNVSADSSVASIFQQRSAYRLRTHPFAHQHRLSPPKPISFPIHPDDRLATHSRVPAKKSVSVRLRKQNLPQRDASRRKLHSAKALFVHHAEPSLVFVTNTAFYRQFNLAPFTSPTNTKTAVTHRCDVRFVPSTPFLHRTERLPKAVKMRRLKSRCHRPPNREAGSSITCVRVDLRCAPILWAVNYSAHCDAQRSVTSPEDSGFELFDPGQQMHGTRSRNGRNQLLRLGPTWEDENKRRCR</sequence>
<evidence type="ECO:0000313" key="1">
    <source>
        <dbReference type="EMBL" id="GAT46391.1"/>
    </source>
</evidence>
<proteinExistence type="predicted"/>
<organism evidence="1 2">
    <name type="scientific">Mycena chlorophos</name>
    <name type="common">Agaric fungus</name>
    <name type="synonym">Agaricus chlorophos</name>
    <dbReference type="NCBI Taxonomy" id="658473"/>
    <lineage>
        <taxon>Eukaryota</taxon>
        <taxon>Fungi</taxon>
        <taxon>Dikarya</taxon>
        <taxon>Basidiomycota</taxon>
        <taxon>Agaricomycotina</taxon>
        <taxon>Agaricomycetes</taxon>
        <taxon>Agaricomycetidae</taxon>
        <taxon>Agaricales</taxon>
        <taxon>Marasmiineae</taxon>
        <taxon>Mycenaceae</taxon>
        <taxon>Mycena</taxon>
    </lineage>
</organism>
<protein>
    <submittedName>
        <fullName evidence="1">Uncharacterized protein</fullName>
    </submittedName>
</protein>
<evidence type="ECO:0000313" key="2">
    <source>
        <dbReference type="Proteomes" id="UP000815677"/>
    </source>
</evidence>
<dbReference type="EMBL" id="DF842447">
    <property type="protein sequence ID" value="GAT46391.1"/>
    <property type="molecule type" value="Genomic_DNA"/>
</dbReference>
<dbReference type="Proteomes" id="UP000815677">
    <property type="component" value="Unassembled WGS sequence"/>
</dbReference>
<keyword evidence="2" id="KW-1185">Reference proteome</keyword>
<reference evidence="1" key="1">
    <citation type="submission" date="2014-09" db="EMBL/GenBank/DDBJ databases">
        <title>Genome sequence of the luminous mushroom Mycena chlorophos for searching fungal bioluminescence genes.</title>
        <authorList>
            <person name="Tanaka Y."/>
            <person name="Kasuga D."/>
            <person name="Oba Y."/>
            <person name="Hase S."/>
            <person name="Sato K."/>
            <person name="Oba Y."/>
            <person name="Sakakibara Y."/>
        </authorList>
    </citation>
    <scope>NUCLEOTIDE SEQUENCE</scope>
</reference>
<name>A0ABQ0L977_MYCCL</name>